<proteinExistence type="predicted"/>
<gene>
    <name evidence="1" type="ORF">IAD15_06095</name>
</gene>
<dbReference type="Proteomes" id="UP000824175">
    <property type="component" value="Unassembled WGS sequence"/>
</dbReference>
<organism evidence="1 2">
    <name type="scientific">Candidatus Fimiplasma intestinipullorum</name>
    <dbReference type="NCBI Taxonomy" id="2840825"/>
    <lineage>
        <taxon>Bacteria</taxon>
        <taxon>Bacillati</taxon>
        <taxon>Bacillota</taxon>
        <taxon>Clostridia</taxon>
        <taxon>Eubacteriales</taxon>
        <taxon>Candidatus Fimiplasma</taxon>
    </lineage>
</organism>
<name>A0A9D1HMY1_9FIRM</name>
<dbReference type="EMBL" id="DVMJ01000052">
    <property type="protein sequence ID" value="HIU13625.1"/>
    <property type="molecule type" value="Genomic_DNA"/>
</dbReference>
<protein>
    <submittedName>
        <fullName evidence="1">Uncharacterized protein</fullName>
    </submittedName>
</protein>
<reference evidence="1" key="1">
    <citation type="submission" date="2020-10" db="EMBL/GenBank/DDBJ databases">
        <authorList>
            <person name="Gilroy R."/>
        </authorList>
    </citation>
    <scope>NUCLEOTIDE SEQUENCE</scope>
    <source>
        <strain evidence="1">CHK195-11698</strain>
    </source>
</reference>
<evidence type="ECO:0000313" key="2">
    <source>
        <dbReference type="Proteomes" id="UP000824175"/>
    </source>
</evidence>
<dbReference type="AlphaFoldDB" id="A0A9D1HMY1"/>
<reference evidence="1" key="2">
    <citation type="journal article" date="2021" name="PeerJ">
        <title>Extensive microbial diversity within the chicken gut microbiome revealed by metagenomics and culture.</title>
        <authorList>
            <person name="Gilroy R."/>
            <person name="Ravi A."/>
            <person name="Getino M."/>
            <person name="Pursley I."/>
            <person name="Horton D.L."/>
            <person name="Alikhan N.F."/>
            <person name="Baker D."/>
            <person name="Gharbi K."/>
            <person name="Hall N."/>
            <person name="Watson M."/>
            <person name="Adriaenssens E.M."/>
            <person name="Foster-Nyarko E."/>
            <person name="Jarju S."/>
            <person name="Secka A."/>
            <person name="Antonio M."/>
            <person name="Oren A."/>
            <person name="Chaudhuri R.R."/>
            <person name="La Ragione R."/>
            <person name="Hildebrand F."/>
            <person name="Pallen M.J."/>
        </authorList>
    </citation>
    <scope>NUCLEOTIDE SEQUENCE</scope>
    <source>
        <strain evidence="1">CHK195-11698</strain>
    </source>
</reference>
<sequence length="291" mass="34314">MQIVKGSCPICHQVIDVDLDNQANICPFCKQAYVSQAAVDAYRNQNNQSDLEAYVTKIKRLLHVNMVSEAYDLIRQVQRLYPDKYQSWLLDIWIETNEYQKKYFEDLTLTWKQVKKVDDLRQLDHIQDEAFQKWFQSYRVWIINNDTAFALCNQLPPLEAFEILDVVQMKKAGIAAWQPANFYIYENMIPRDATMADIYYENPAGNGLTITYIYKEKDYRFTGRYDYEKISFVLKLKDPVEVKFPLLKQAIQNVKRRSGCCPYCGNVHGLFGKGYCRGQRTNASFYWMRNK</sequence>
<evidence type="ECO:0000313" key="1">
    <source>
        <dbReference type="EMBL" id="HIU13625.1"/>
    </source>
</evidence>
<comment type="caution">
    <text evidence="1">The sequence shown here is derived from an EMBL/GenBank/DDBJ whole genome shotgun (WGS) entry which is preliminary data.</text>
</comment>
<accession>A0A9D1HMY1</accession>